<evidence type="ECO:0000313" key="2">
    <source>
        <dbReference type="Proteomes" id="UP001597203"/>
    </source>
</evidence>
<protein>
    <submittedName>
        <fullName evidence="1">Uncharacterized protein</fullName>
    </submittedName>
</protein>
<accession>A0ABW3NY46</accession>
<dbReference type="Proteomes" id="UP001597203">
    <property type="component" value="Unassembled WGS sequence"/>
</dbReference>
<evidence type="ECO:0000313" key="1">
    <source>
        <dbReference type="EMBL" id="MFD1103690.1"/>
    </source>
</evidence>
<proteinExistence type="predicted"/>
<comment type="caution">
    <text evidence="1">The sequence shown here is derived from an EMBL/GenBank/DDBJ whole genome shotgun (WGS) entry which is preliminary data.</text>
</comment>
<dbReference type="EMBL" id="JBHTLS010000009">
    <property type="protein sequence ID" value="MFD1103690.1"/>
    <property type="molecule type" value="Genomic_DNA"/>
</dbReference>
<dbReference type="RefSeq" id="WP_380908692.1">
    <property type="nucleotide sequence ID" value="NZ_JBHTLS010000009.1"/>
</dbReference>
<keyword evidence="2" id="KW-1185">Reference proteome</keyword>
<reference evidence="2" key="1">
    <citation type="journal article" date="2019" name="Int. J. Syst. Evol. Microbiol.">
        <title>The Global Catalogue of Microorganisms (GCM) 10K type strain sequencing project: providing services to taxonomists for standard genome sequencing and annotation.</title>
        <authorList>
            <consortium name="The Broad Institute Genomics Platform"/>
            <consortium name="The Broad Institute Genome Sequencing Center for Infectious Disease"/>
            <person name="Wu L."/>
            <person name="Ma J."/>
        </authorList>
    </citation>
    <scope>NUCLEOTIDE SEQUENCE [LARGE SCALE GENOMIC DNA]</scope>
    <source>
        <strain evidence="2">CCUG 54329</strain>
    </source>
</reference>
<gene>
    <name evidence="1" type="ORF">ACFQ24_01995</name>
</gene>
<name>A0ABW3NY46_9SPHN</name>
<organism evidence="1 2">
    <name type="scientific">Sphingobium olei</name>
    <dbReference type="NCBI Taxonomy" id="420955"/>
    <lineage>
        <taxon>Bacteria</taxon>
        <taxon>Pseudomonadati</taxon>
        <taxon>Pseudomonadota</taxon>
        <taxon>Alphaproteobacteria</taxon>
        <taxon>Sphingomonadales</taxon>
        <taxon>Sphingomonadaceae</taxon>
        <taxon>Sphingobium</taxon>
    </lineage>
</organism>
<sequence length="67" mass="6942">MRHEAIHPMACACDRCAGPAKPTPYVPDVVDPADLAAARAGLILGALTVGMLATVKFGPGVAEWLTR</sequence>